<protein>
    <submittedName>
        <fullName evidence="2">Uncharacterized protein</fullName>
    </submittedName>
</protein>
<dbReference type="Proteomes" id="UP000783686">
    <property type="component" value="Unassembled WGS sequence"/>
</dbReference>
<dbReference type="OrthoDB" id="10415058at2759"/>
<dbReference type="EMBL" id="CAJFCW020000003">
    <property type="protein sequence ID" value="CAG9105416.1"/>
    <property type="molecule type" value="Genomic_DNA"/>
</dbReference>
<dbReference type="EMBL" id="CAJFDH010000003">
    <property type="protein sequence ID" value="CAD5216172.1"/>
    <property type="molecule type" value="Genomic_DNA"/>
</dbReference>
<feature type="compositionally biased region" description="Polar residues" evidence="1">
    <location>
        <begin position="263"/>
        <end position="278"/>
    </location>
</feature>
<keyword evidence="3" id="KW-1185">Reference proteome</keyword>
<organism evidence="2 3">
    <name type="scientific">Bursaphelenchus okinawaensis</name>
    <dbReference type="NCBI Taxonomy" id="465554"/>
    <lineage>
        <taxon>Eukaryota</taxon>
        <taxon>Metazoa</taxon>
        <taxon>Ecdysozoa</taxon>
        <taxon>Nematoda</taxon>
        <taxon>Chromadorea</taxon>
        <taxon>Rhabditida</taxon>
        <taxon>Tylenchina</taxon>
        <taxon>Tylenchomorpha</taxon>
        <taxon>Aphelenchoidea</taxon>
        <taxon>Aphelenchoididae</taxon>
        <taxon>Bursaphelenchus</taxon>
    </lineage>
</organism>
<proteinExistence type="predicted"/>
<sequence length="302" mass="34722">MSIGTKDQLPILAETELERAKGERLVASLPVRRQPHINDNIDEEFFKLDEEEEEQKRRPIDFYTDDVNFDDADDTFLSTVDEEETEENTPRTEHLIASSVPIQIMKPNQKHIDGVEGLAPLRKIDKEIREGDDDNLGEILSVREQTIFKNMQRLSFSVQPEDGPERLWGDHADWEDERRRRRCSFTQKINEAEEIPSRNIDHSRFATTAPQAPIHTPKEAFIVRPSFNGHVKTPGSIKRPGQVPSQPFGFQPNRAPREVESHALQNFQNPSDAQLSQSERNDSAESRHRTDTVDGVQRQPKM</sequence>
<feature type="compositionally biased region" description="Basic and acidic residues" evidence="1">
    <location>
        <begin position="279"/>
        <end position="292"/>
    </location>
</feature>
<gene>
    <name evidence="2" type="ORF">BOKJ2_LOCUS6460</name>
</gene>
<name>A0A811KL18_9BILA</name>
<evidence type="ECO:0000256" key="1">
    <source>
        <dbReference type="SAM" id="MobiDB-lite"/>
    </source>
</evidence>
<reference evidence="2" key="1">
    <citation type="submission" date="2020-09" db="EMBL/GenBank/DDBJ databases">
        <authorList>
            <person name="Kikuchi T."/>
        </authorList>
    </citation>
    <scope>NUCLEOTIDE SEQUENCE</scope>
    <source>
        <strain evidence="2">SH1</strain>
    </source>
</reference>
<evidence type="ECO:0000313" key="2">
    <source>
        <dbReference type="EMBL" id="CAD5216172.1"/>
    </source>
</evidence>
<dbReference type="AlphaFoldDB" id="A0A811KL18"/>
<accession>A0A811KL18</accession>
<dbReference type="Proteomes" id="UP000614601">
    <property type="component" value="Unassembled WGS sequence"/>
</dbReference>
<evidence type="ECO:0000313" key="3">
    <source>
        <dbReference type="Proteomes" id="UP000614601"/>
    </source>
</evidence>
<comment type="caution">
    <text evidence="2">The sequence shown here is derived from an EMBL/GenBank/DDBJ whole genome shotgun (WGS) entry which is preliminary data.</text>
</comment>
<feature type="region of interest" description="Disordered" evidence="1">
    <location>
        <begin position="227"/>
        <end position="302"/>
    </location>
</feature>